<name>A0ACB8CMY4_DERSI</name>
<accession>A0ACB8CMY4</accession>
<dbReference type="EMBL" id="CM023475">
    <property type="protein sequence ID" value="KAH7946204.1"/>
    <property type="molecule type" value="Genomic_DNA"/>
</dbReference>
<reference evidence="1" key="1">
    <citation type="submission" date="2020-05" db="EMBL/GenBank/DDBJ databases">
        <title>Large-scale comparative analyses of tick genomes elucidate their genetic diversity and vector capacities.</title>
        <authorList>
            <person name="Jia N."/>
            <person name="Wang J."/>
            <person name="Shi W."/>
            <person name="Du L."/>
            <person name="Sun Y."/>
            <person name="Zhan W."/>
            <person name="Jiang J."/>
            <person name="Wang Q."/>
            <person name="Zhang B."/>
            <person name="Ji P."/>
            <person name="Sakyi L.B."/>
            <person name="Cui X."/>
            <person name="Yuan T."/>
            <person name="Jiang B."/>
            <person name="Yang W."/>
            <person name="Lam T.T.-Y."/>
            <person name="Chang Q."/>
            <person name="Ding S."/>
            <person name="Wang X."/>
            <person name="Zhu J."/>
            <person name="Ruan X."/>
            <person name="Zhao L."/>
            <person name="Wei J."/>
            <person name="Que T."/>
            <person name="Du C."/>
            <person name="Cheng J."/>
            <person name="Dai P."/>
            <person name="Han X."/>
            <person name="Huang E."/>
            <person name="Gao Y."/>
            <person name="Liu J."/>
            <person name="Shao H."/>
            <person name="Ye R."/>
            <person name="Li L."/>
            <person name="Wei W."/>
            <person name="Wang X."/>
            <person name="Wang C."/>
            <person name="Yang T."/>
            <person name="Huo Q."/>
            <person name="Li W."/>
            <person name="Guo W."/>
            <person name="Chen H."/>
            <person name="Zhou L."/>
            <person name="Ni X."/>
            <person name="Tian J."/>
            <person name="Zhou Y."/>
            <person name="Sheng Y."/>
            <person name="Liu T."/>
            <person name="Pan Y."/>
            <person name="Xia L."/>
            <person name="Li J."/>
            <person name="Zhao F."/>
            <person name="Cao W."/>
        </authorList>
    </citation>
    <scope>NUCLEOTIDE SEQUENCE</scope>
    <source>
        <strain evidence="1">Dsil-2018</strain>
    </source>
</reference>
<evidence type="ECO:0000313" key="1">
    <source>
        <dbReference type="EMBL" id="KAH7946204.1"/>
    </source>
</evidence>
<comment type="caution">
    <text evidence="1">The sequence shown here is derived from an EMBL/GenBank/DDBJ whole genome shotgun (WGS) entry which is preliminary data.</text>
</comment>
<keyword evidence="2" id="KW-1185">Reference proteome</keyword>
<protein>
    <submittedName>
        <fullName evidence="1">Uncharacterized protein</fullName>
    </submittedName>
</protein>
<dbReference type="Proteomes" id="UP000821865">
    <property type="component" value="Chromosome 6"/>
</dbReference>
<proteinExistence type="predicted"/>
<evidence type="ECO:0000313" key="2">
    <source>
        <dbReference type="Proteomes" id="UP000821865"/>
    </source>
</evidence>
<gene>
    <name evidence="1" type="ORF">HPB49_021435</name>
</gene>
<sequence length="173" mass="18788">MTSSDSLLQELHVCDGIASTLSTNGRGTSADTLSIRRKQKDTTQYYVSRLIHAHVDIPYALLRTLRDTYTSPGIPTTLPSYTGQPNPELDTDKTEAEVRAALLTLRTNSAPAPTKSPTQRPVIWTIDRSLASRSTSTTAGRRVPYPSPGATRMLFSSISPTNPLQSKTFALPG</sequence>
<organism evidence="1 2">
    <name type="scientific">Dermacentor silvarum</name>
    <name type="common">Tick</name>
    <dbReference type="NCBI Taxonomy" id="543639"/>
    <lineage>
        <taxon>Eukaryota</taxon>
        <taxon>Metazoa</taxon>
        <taxon>Ecdysozoa</taxon>
        <taxon>Arthropoda</taxon>
        <taxon>Chelicerata</taxon>
        <taxon>Arachnida</taxon>
        <taxon>Acari</taxon>
        <taxon>Parasitiformes</taxon>
        <taxon>Ixodida</taxon>
        <taxon>Ixodoidea</taxon>
        <taxon>Ixodidae</taxon>
        <taxon>Rhipicephalinae</taxon>
        <taxon>Dermacentor</taxon>
    </lineage>
</organism>